<evidence type="ECO:0000256" key="4">
    <source>
        <dbReference type="ARBA" id="ARBA00022989"/>
    </source>
</evidence>
<feature type="domain" description="Amino acid transporter transmembrane" evidence="7">
    <location>
        <begin position="204"/>
        <end position="472"/>
    </location>
</feature>
<feature type="domain" description="Amino acid transporter transmembrane" evidence="7">
    <location>
        <begin position="32"/>
        <end position="132"/>
    </location>
</feature>
<comment type="subcellular location">
    <subcellularLocation>
        <location evidence="1">Membrane</location>
        <topology evidence="1">Multi-pass membrane protein</topology>
    </subcellularLocation>
</comment>
<protein>
    <recommendedName>
        <fullName evidence="7">Amino acid transporter transmembrane domain-containing protein</fullName>
    </recommendedName>
</protein>
<evidence type="ECO:0000256" key="6">
    <source>
        <dbReference type="SAM" id="Phobius"/>
    </source>
</evidence>
<proteinExistence type="predicted"/>
<sequence>MGGKARDAEEEYSLYSVLLEDHVPLASKPLCSASRTFANLFLVIVGVGVLSVPYTFSKVGWVYGILSLLVGGTLSYYGMMLQLYSKYWIQKSRGELGLVITSYGDLAFHTMGTWGRLSVDILLTLGLHNVTCSHGAMQNNTVWKPSFERPWRISLENHDLPQHGDVNQTFFELVFEHESEDKDGGSSAVYLSLLVHRLACQFLTRIDWTHSSIYIWCMFPLVLMICAIPSIMTRVPLSAVANTLNITALIAIMASDVPYIIKTSGFRHMRALGDIVSVPSAIAVGVYSFQASGIMIPLESSMVKPSKFGVVMATAITVIGLLYCLLAVLCYAAFGIHTEQIITLNLQSGLDAVLIKSAISSSVLLGFPLVLTPLFELAERRFTRRKASIGLRALVLFLVCLLSTTVKQFAVFLSLSGSSISCLLGFILPAIIHIKAMRESGSKQFSILPLIADYSLVMFGLVFGLFGTVHSLMKFL</sequence>
<keyword evidence="9" id="KW-1185">Reference proteome</keyword>
<evidence type="ECO:0000313" key="9">
    <source>
        <dbReference type="Proteomes" id="UP000825935"/>
    </source>
</evidence>
<dbReference type="EMBL" id="CM035425">
    <property type="protein sequence ID" value="KAH7331773.1"/>
    <property type="molecule type" value="Genomic_DNA"/>
</dbReference>
<feature type="transmembrane region" description="Helical" evidence="6">
    <location>
        <begin position="213"/>
        <end position="232"/>
    </location>
</feature>
<keyword evidence="5 6" id="KW-0472">Membrane</keyword>
<feature type="transmembrane region" description="Helical" evidence="6">
    <location>
        <begin position="62"/>
        <end position="84"/>
    </location>
</feature>
<evidence type="ECO:0000256" key="5">
    <source>
        <dbReference type="ARBA" id="ARBA00023136"/>
    </source>
</evidence>
<gene>
    <name evidence="8" type="ORF">KP509_20G049900</name>
</gene>
<dbReference type="GO" id="GO:0005774">
    <property type="term" value="C:vacuolar membrane"/>
    <property type="evidence" value="ECO:0007669"/>
    <property type="project" value="TreeGrafter"/>
</dbReference>
<keyword evidence="4 6" id="KW-1133">Transmembrane helix</keyword>
<dbReference type="PANTHER" id="PTHR22950:SF674">
    <property type="entry name" value="AMINO ACID TRANSPORTER AVT3A"/>
    <property type="match status" value="1"/>
</dbReference>
<keyword evidence="3" id="KW-0813">Transport</keyword>
<dbReference type="Proteomes" id="UP000825935">
    <property type="component" value="Chromosome 20"/>
</dbReference>
<dbReference type="PANTHER" id="PTHR22950">
    <property type="entry name" value="AMINO ACID TRANSPORTER"/>
    <property type="match status" value="1"/>
</dbReference>
<evidence type="ECO:0000256" key="3">
    <source>
        <dbReference type="ARBA" id="ARBA00022970"/>
    </source>
</evidence>
<keyword evidence="2 6" id="KW-0812">Transmembrane</keyword>
<dbReference type="AlphaFoldDB" id="A0A8T2SIR3"/>
<dbReference type="GO" id="GO:0015179">
    <property type="term" value="F:L-amino acid transmembrane transporter activity"/>
    <property type="evidence" value="ECO:0007669"/>
    <property type="project" value="TreeGrafter"/>
</dbReference>
<reference evidence="8" key="1">
    <citation type="submission" date="2021-08" db="EMBL/GenBank/DDBJ databases">
        <title>WGS assembly of Ceratopteris richardii.</title>
        <authorList>
            <person name="Marchant D.B."/>
            <person name="Chen G."/>
            <person name="Jenkins J."/>
            <person name="Shu S."/>
            <person name="Leebens-Mack J."/>
            <person name="Grimwood J."/>
            <person name="Schmutz J."/>
            <person name="Soltis P."/>
            <person name="Soltis D."/>
            <person name="Chen Z.-H."/>
        </authorList>
    </citation>
    <scope>NUCLEOTIDE SEQUENCE</scope>
    <source>
        <strain evidence="8">Whitten #5841</strain>
        <tissue evidence="8">Leaf</tissue>
    </source>
</reference>
<name>A0A8T2SIR3_CERRI</name>
<feature type="transmembrane region" description="Helical" evidence="6">
    <location>
        <begin position="244"/>
        <end position="261"/>
    </location>
</feature>
<evidence type="ECO:0000313" key="8">
    <source>
        <dbReference type="EMBL" id="KAH7331773.1"/>
    </source>
</evidence>
<comment type="caution">
    <text evidence="8">The sequence shown here is derived from an EMBL/GenBank/DDBJ whole genome shotgun (WGS) entry which is preliminary data.</text>
</comment>
<accession>A0A8T2SIR3</accession>
<feature type="transmembrane region" description="Helical" evidence="6">
    <location>
        <begin position="37"/>
        <end position="56"/>
    </location>
</feature>
<feature type="transmembrane region" description="Helical" evidence="6">
    <location>
        <begin position="446"/>
        <end position="466"/>
    </location>
</feature>
<evidence type="ECO:0000256" key="1">
    <source>
        <dbReference type="ARBA" id="ARBA00004141"/>
    </source>
</evidence>
<dbReference type="Pfam" id="PF01490">
    <property type="entry name" value="Aa_trans"/>
    <property type="match status" value="2"/>
</dbReference>
<evidence type="ECO:0000259" key="7">
    <source>
        <dbReference type="Pfam" id="PF01490"/>
    </source>
</evidence>
<feature type="transmembrane region" description="Helical" evidence="6">
    <location>
        <begin position="308"/>
        <end position="334"/>
    </location>
</feature>
<organism evidence="8 9">
    <name type="scientific">Ceratopteris richardii</name>
    <name type="common">Triangle waterfern</name>
    <dbReference type="NCBI Taxonomy" id="49495"/>
    <lineage>
        <taxon>Eukaryota</taxon>
        <taxon>Viridiplantae</taxon>
        <taxon>Streptophyta</taxon>
        <taxon>Embryophyta</taxon>
        <taxon>Tracheophyta</taxon>
        <taxon>Polypodiopsida</taxon>
        <taxon>Polypodiidae</taxon>
        <taxon>Polypodiales</taxon>
        <taxon>Pteridineae</taxon>
        <taxon>Pteridaceae</taxon>
        <taxon>Parkerioideae</taxon>
        <taxon>Ceratopteris</taxon>
    </lineage>
</organism>
<dbReference type="InterPro" id="IPR013057">
    <property type="entry name" value="AA_transpt_TM"/>
</dbReference>
<feature type="transmembrane region" description="Helical" evidence="6">
    <location>
        <begin position="412"/>
        <end position="434"/>
    </location>
</feature>
<keyword evidence="3" id="KW-0029">Amino-acid transport</keyword>
<evidence type="ECO:0000256" key="2">
    <source>
        <dbReference type="ARBA" id="ARBA00022692"/>
    </source>
</evidence>
<feature type="transmembrane region" description="Helical" evidence="6">
    <location>
        <begin position="389"/>
        <end position="406"/>
    </location>
</feature>